<dbReference type="SUPFAM" id="SSF55073">
    <property type="entry name" value="Nucleotide cyclase"/>
    <property type="match status" value="1"/>
</dbReference>
<dbReference type="InterPro" id="IPR043128">
    <property type="entry name" value="Rev_trsase/Diguanyl_cyclase"/>
</dbReference>
<dbReference type="InterPro" id="IPR029787">
    <property type="entry name" value="Nucleotide_cyclase"/>
</dbReference>
<dbReference type="OrthoDB" id="7251575at2"/>
<dbReference type="InterPro" id="IPR000160">
    <property type="entry name" value="GGDEF_dom"/>
</dbReference>
<dbReference type="SUPFAM" id="SSF52172">
    <property type="entry name" value="CheY-like"/>
    <property type="match status" value="1"/>
</dbReference>
<dbReference type="InterPro" id="IPR035919">
    <property type="entry name" value="EAL_sf"/>
</dbReference>
<dbReference type="GO" id="GO:0000160">
    <property type="term" value="P:phosphorelay signal transduction system"/>
    <property type="evidence" value="ECO:0007669"/>
    <property type="project" value="InterPro"/>
</dbReference>
<evidence type="ECO:0000256" key="1">
    <source>
        <dbReference type="PROSITE-ProRule" id="PRU00169"/>
    </source>
</evidence>
<dbReference type="Gene3D" id="3.20.20.450">
    <property type="entry name" value="EAL domain"/>
    <property type="match status" value="1"/>
</dbReference>
<feature type="modified residue" description="4-aspartylphosphate" evidence="1">
    <location>
        <position position="52"/>
    </location>
</feature>
<dbReference type="AlphaFoldDB" id="A0A286GRG8"/>
<dbReference type="InterPro" id="IPR001633">
    <property type="entry name" value="EAL_dom"/>
</dbReference>
<dbReference type="PANTHER" id="PTHR33121">
    <property type="entry name" value="CYCLIC DI-GMP PHOSPHODIESTERASE PDEF"/>
    <property type="match status" value="1"/>
</dbReference>
<dbReference type="InterPro" id="IPR011006">
    <property type="entry name" value="CheY-like_superfamily"/>
</dbReference>
<protein>
    <submittedName>
        <fullName evidence="5">Diguanylate cyclase (GGDEF) domain-containing protein</fullName>
    </submittedName>
</protein>
<dbReference type="CDD" id="cd17574">
    <property type="entry name" value="REC_OmpR"/>
    <property type="match status" value="1"/>
</dbReference>
<dbReference type="InterPro" id="IPR001789">
    <property type="entry name" value="Sig_transdc_resp-reg_receiver"/>
</dbReference>
<dbReference type="SMART" id="SM00052">
    <property type="entry name" value="EAL"/>
    <property type="match status" value="1"/>
</dbReference>
<dbReference type="PANTHER" id="PTHR33121:SF71">
    <property type="entry name" value="OXYGEN SENSOR PROTEIN DOSP"/>
    <property type="match status" value="1"/>
</dbReference>
<gene>
    <name evidence="5" type="ORF">SAMN05421508_107203</name>
</gene>
<dbReference type="InterPro" id="IPR050706">
    <property type="entry name" value="Cyclic-di-GMP_PDE-like"/>
</dbReference>
<dbReference type="PROSITE" id="PS50887">
    <property type="entry name" value="GGDEF"/>
    <property type="match status" value="1"/>
</dbReference>
<dbReference type="Pfam" id="PF00990">
    <property type="entry name" value="GGDEF"/>
    <property type="match status" value="1"/>
</dbReference>
<evidence type="ECO:0000313" key="5">
    <source>
        <dbReference type="EMBL" id="SOD98120.1"/>
    </source>
</evidence>
<evidence type="ECO:0000259" key="2">
    <source>
        <dbReference type="PROSITE" id="PS50110"/>
    </source>
</evidence>
<keyword evidence="1" id="KW-0597">Phosphoprotein</keyword>
<sequence length="569" mass="61070">MARILCVEDEAALRRILAEELRDAGFEVIEADDGLQALDLIAETRPDMVLCDVTMPGLSGYDVLARLRERADDLADIPFVFLSALADRKDVIAGRQLGADDYLTKPIDLEMLLATVETRLARVRRLEARMEAERVAAAAQARREDALTGLPTRAAFLTALAEVLAGGPQRLAVLFVEVDRFRQLELALGSDGAEDLLCGVAARLCASLPPGTRVARHGSERFVVALDGPGRVLECAEDLRRSMGAPYEVGGRRLFTTVSIGIAVHPDHGTEAAALVTRAEEAAHAVAAEGGNASRVFRADQAGKLLERLEIAHALRDALSAGEFELHYQAKVDLATQTPIGAEALLRWHSPTLGRVSPAVFIPVAEETGLIIDIGAWVLRDACRRMKAWLDAGFPADFRVAVNVSVQQFRQPDFPEMVRAVLEETGLPASALVLEMTESALAGEDDAGMVATLAMLRMTGVSLSIDDFGTGYSSLSYLGRLPADELKIDQSFVRGLPDTAGSQTIVNAVIAMGRDLGMKLVAEGVETLAQGDYLGGQGCQVGQGWLFAKPLPADDFARWVLDARVPEAG</sequence>
<dbReference type="PROSITE" id="PS50883">
    <property type="entry name" value="EAL"/>
    <property type="match status" value="1"/>
</dbReference>
<dbReference type="NCBIfam" id="TIGR00254">
    <property type="entry name" value="GGDEF"/>
    <property type="match status" value="1"/>
</dbReference>
<dbReference type="Pfam" id="PF00072">
    <property type="entry name" value="Response_reg"/>
    <property type="match status" value="1"/>
</dbReference>
<dbReference type="Pfam" id="PF00563">
    <property type="entry name" value="EAL"/>
    <property type="match status" value="1"/>
</dbReference>
<dbReference type="Gene3D" id="3.30.70.270">
    <property type="match status" value="1"/>
</dbReference>
<dbReference type="CDD" id="cd01948">
    <property type="entry name" value="EAL"/>
    <property type="match status" value="1"/>
</dbReference>
<dbReference type="SMART" id="SM00448">
    <property type="entry name" value="REC"/>
    <property type="match status" value="1"/>
</dbReference>
<dbReference type="RefSeq" id="WP_097280300.1">
    <property type="nucleotide sequence ID" value="NZ_OCNJ01000007.1"/>
</dbReference>
<dbReference type="SMART" id="SM00267">
    <property type="entry name" value="GGDEF"/>
    <property type="match status" value="1"/>
</dbReference>
<dbReference type="GO" id="GO:0071111">
    <property type="term" value="F:cyclic-guanylate-specific phosphodiesterase activity"/>
    <property type="evidence" value="ECO:0007669"/>
    <property type="project" value="InterPro"/>
</dbReference>
<keyword evidence="6" id="KW-1185">Reference proteome</keyword>
<evidence type="ECO:0000259" key="4">
    <source>
        <dbReference type="PROSITE" id="PS50887"/>
    </source>
</evidence>
<dbReference type="Gene3D" id="3.40.50.2300">
    <property type="match status" value="1"/>
</dbReference>
<proteinExistence type="predicted"/>
<name>A0A286GRG8_9PROT</name>
<evidence type="ECO:0000313" key="6">
    <source>
        <dbReference type="Proteomes" id="UP000219621"/>
    </source>
</evidence>
<dbReference type="PROSITE" id="PS50110">
    <property type="entry name" value="RESPONSE_REGULATORY"/>
    <property type="match status" value="1"/>
</dbReference>
<dbReference type="Proteomes" id="UP000219621">
    <property type="component" value="Unassembled WGS sequence"/>
</dbReference>
<reference evidence="5 6" key="1">
    <citation type="submission" date="2017-09" db="EMBL/GenBank/DDBJ databases">
        <authorList>
            <person name="Ehlers B."/>
            <person name="Leendertz F.H."/>
        </authorList>
    </citation>
    <scope>NUCLEOTIDE SEQUENCE [LARGE SCALE GENOMIC DNA]</scope>
    <source>
        <strain evidence="5 6">USBA 140</strain>
    </source>
</reference>
<evidence type="ECO:0000259" key="3">
    <source>
        <dbReference type="PROSITE" id="PS50883"/>
    </source>
</evidence>
<feature type="domain" description="GGDEF" evidence="4">
    <location>
        <begin position="169"/>
        <end position="299"/>
    </location>
</feature>
<feature type="domain" description="Response regulatory" evidence="2">
    <location>
        <begin position="3"/>
        <end position="120"/>
    </location>
</feature>
<dbReference type="EMBL" id="OCNJ01000007">
    <property type="protein sequence ID" value="SOD98120.1"/>
    <property type="molecule type" value="Genomic_DNA"/>
</dbReference>
<feature type="domain" description="EAL" evidence="3">
    <location>
        <begin position="308"/>
        <end position="564"/>
    </location>
</feature>
<dbReference type="CDD" id="cd01949">
    <property type="entry name" value="GGDEF"/>
    <property type="match status" value="1"/>
</dbReference>
<accession>A0A286GRG8</accession>
<dbReference type="SUPFAM" id="SSF141868">
    <property type="entry name" value="EAL domain-like"/>
    <property type="match status" value="1"/>
</dbReference>
<organism evidence="5 6">
    <name type="scientific">Caenispirillum bisanense</name>
    <dbReference type="NCBI Taxonomy" id="414052"/>
    <lineage>
        <taxon>Bacteria</taxon>
        <taxon>Pseudomonadati</taxon>
        <taxon>Pseudomonadota</taxon>
        <taxon>Alphaproteobacteria</taxon>
        <taxon>Rhodospirillales</taxon>
        <taxon>Novispirillaceae</taxon>
        <taxon>Caenispirillum</taxon>
    </lineage>
</organism>